<reference evidence="1" key="1">
    <citation type="journal article" date="2022" name="bioRxiv">
        <title>Sequencing and chromosome-scale assembly of the giantPleurodeles waltlgenome.</title>
        <authorList>
            <person name="Brown T."/>
            <person name="Elewa A."/>
            <person name="Iarovenko S."/>
            <person name="Subramanian E."/>
            <person name="Araus A.J."/>
            <person name="Petzold A."/>
            <person name="Susuki M."/>
            <person name="Suzuki K.-i.T."/>
            <person name="Hayashi T."/>
            <person name="Toyoda A."/>
            <person name="Oliveira C."/>
            <person name="Osipova E."/>
            <person name="Leigh N.D."/>
            <person name="Simon A."/>
            <person name="Yun M.H."/>
        </authorList>
    </citation>
    <scope>NUCLEOTIDE SEQUENCE</scope>
    <source>
        <strain evidence="1">20211129_DDA</strain>
        <tissue evidence="1">Liver</tissue>
    </source>
</reference>
<evidence type="ECO:0000313" key="1">
    <source>
        <dbReference type="EMBL" id="KAJ1092445.1"/>
    </source>
</evidence>
<proteinExistence type="predicted"/>
<dbReference type="EMBL" id="JANPWB010000015">
    <property type="protein sequence ID" value="KAJ1092445.1"/>
    <property type="molecule type" value="Genomic_DNA"/>
</dbReference>
<organism evidence="1 2">
    <name type="scientific">Pleurodeles waltl</name>
    <name type="common">Iberian ribbed newt</name>
    <dbReference type="NCBI Taxonomy" id="8319"/>
    <lineage>
        <taxon>Eukaryota</taxon>
        <taxon>Metazoa</taxon>
        <taxon>Chordata</taxon>
        <taxon>Craniata</taxon>
        <taxon>Vertebrata</taxon>
        <taxon>Euteleostomi</taxon>
        <taxon>Amphibia</taxon>
        <taxon>Batrachia</taxon>
        <taxon>Caudata</taxon>
        <taxon>Salamandroidea</taxon>
        <taxon>Salamandridae</taxon>
        <taxon>Pleurodelinae</taxon>
        <taxon>Pleurodeles</taxon>
    </lineage>
</organism>
<comment type="caution">
    <text evidence="1">The sequence shown here is derived from an EMBL/GenBank/DDBJ whole genome shotgun (WGS) entry which is preliminary data.</text>
</comment>
<dbReference type="Proteomes" id="UP001066276">
    <property type="component" value="Chromosome 11"/>
</dbReference>
<gene>
    <name evidence="1" type="ORF">NDU88_005555</name>
</gene>
<keyword evidence="2" id="KW-1185">Reference proteome</keyword>
<accession>A0AAV7LLI4</accession>
<evidence type="ECO:0000313" key="2">
    <source>
        <dbReference type="Proteomes" id="UP001066276"/>
    </source>
</evidence>
<protein>
    <submittedName>
        <fullName evidence="1">Uncharacterized protein</fullName>
    </submittedName>
</protein>
<sequence>MPSGHPGDQQARGRLFGAQESLLKQAPSRDVRWNWAQNGDRTDERLAAWPACGRDGSSVLLAKPCQAHERQGPCRPIGGVGTALSATETEVRKGQEERPGGRPTKLVRARLRWTGAGGRQLALAEVWVAVPGWCALSVPGRSSGECAAAVGLAHPAGVCSTQPRIGWARAWSPLAAFGTAA</sequence>
<dbReference type="AlphaFoldDB" id="A0AAV7LLI4"/>
<name>A0AAV7LLI4_PLEWA</name>